<sequence length="177" mass="20143">MTLANENELQVMESKDHKDEKAGEKTHASGSSESKAHAGHEKAGAKDDDGSNLDADNNELVNKVISFFFDNDEFAHTFETFAEHHCHAFDLDSDEMKLEYTDIYNEFLALFEEKLEAYIRSQGATVHEFYDMVRRAYEIDRQSGTVLCSEILVATADFDVFVLMMRQTKEASLLAKR</sequence>
<dbReference type="InterPro" id="IPR038888">
    <property type="entry name" value="CFAP36"/>
</dbReference>
<feature type="region of interest" description="Disordered" evidence="1">
    <location>
        <begin position="1"/>
        <end position="53"/>
    </location>
</feature>
<dbReference type="Pfam" id="PF11527">
    <property type="entry name" value="ARL2_Bind_BART"/>
    <property type="match status" value="1"/>
</dbReference>
<organism evidence="3 4">
    <name type="scientific">Phytophthora cactorum</name>
    <dbReference type="NCBI Taxonomy" id="29920"/>
    <lineage>
        <taxon>Eukaryota</taxon>
        <taxon>Sar</taxon>
        <taxon>Stramenopiles</taxon>
        <taxon>Oomycota</taxon>
        <taxon>Peronosporomycetes</taxon>
        <taxon>Peronosporales</taxon>
        <taxon>Peronosporaceae</taxon>
        <taxon>Phytophthora</taxon>
    </lineage>
</organism>
<dbReference type="EMBL" id="JAENGZ010000052">
    <property type="protein sequence ID" value="KAG6971448.1"/>
    <property type="molecule type" value="Genomic_DNA"/>
</dbReference>
<proteinExistence type="predicted"/>
<dbReference type="OrthoDB" id="302784at2759"/>
<feature type="compositionally biased region" description="Basic and acidic residues" evidence="1">
    <location>
        <begin position="34"/>
        <end position="49"/>
    </location>
</feature>
<evidence type="ECO:0000313" key="4">
    <source>
        <dbReference type="Proteomes" id="UP000688947"/>
    </source>
</evidence>
<dbReference type="PANTHER" id="PTHR21532:SF0">
    <property type="entry name" value="CILIA- AND FLAGELLA-ASSOCIATED PROTEIN 36"/>
    <property type="match status" value="1"/>
</dbReference>
<evidence type="ECO:0000256" key="1">
    <source>
        <dbReference type="SAM" id="MobiDB-lite"/>
    </source>
</evidence>
<dbReference type="Proteomes" id="UP000688947">
    <property type="component" value="Unassembled WGS sequence"/>
</dbReference>
<comment type="caution">
    <text evidence="3">The sequence shown here is derived from an EMBL/GenBank/DDBJ whole genome shotgun (WGS) entry which is preliminary data.</text>
</comment>
<accession>A0A8T1UZI3</accession>
<dbReference type="GO" id="GO:0005930">
    <property type="term" value="C:axoneme"/>
    <property type="evidence" value="ECO:0007669"/>
    <property type="project" value="TreeGrafter"/>
</dbReference>
<name>A0A8T1UZI3_9STRA</name>
<dbReference type="AlphaFoldDB" id="A0A8T1UZI3"/>
<feature type="domain" description="BART" evidence="2">
    <location>
        <begin position="61"/>
        <end position="170"/>
    </location>
</feature>
<dbReference type="PANTHER" id="PTHR21532">
    <property type="entry name" value="PHOSPHODIESTERASE HL"/>
    <property type="match status" value="1"/>
</dbReference>
<evidence type="ECO:0000259" key="2">
    <source>
        <dbReference type="Pfam" id="PF11527"/>
    </source>
</evidence>
<reference evidence="3" key="1">
    <citation type="submission" date="2021-01" db="EMBL/GenBank/DDBJ databases">
        <title>Phytophthora aleatoria, a newly-described species from Pinus radiata is distinct from Phytophthora cactorum isolates based on comparative genomics.</title>
        <authorList>
            <person name="Mcdougal R."/>
            <person name="Panda P."/>
            <person name="Williams N."/>
            <person name="Studholme D.J."/>
        </authorList>
    </citation>
    <scope>NUCLEOTIDE SEQUENCE</scope>
    <source>
        <strain evidence="3">NZFS 3830</strain>
    </source>
</reference>
<protein>
    <recommendedName>
        <fullName evidence="2">BART domain-containing protein</fullName>
    </recommendedName>
</protein>
<dbReference type="InterPro" id="IPR023379">
    <property type="entry name" value="BART_dom"/>
</dbReference>
<gene>
    <name evidence="3" type="ORF">JG687_00002048</name>
</gene>
<evidence type="ECO:0000313" key="3">
    <source>
        <dbReference type="EMBL" id="KAG6971448.1"/>
    </source>
</evidence>
<dbReference type="VEuPathDB" id="FungiDB:PC110_g3451"/>
<dbReference type="GO" id="GO:0097546">
    <property type="term" value="C:ciliary base"/>
    <property type="evidence" value="ECO:0007669"/>
    <property type="project" value="TreeGrafter"/>
</dbReference>
<feature type="compositionally biased region" description="Basic and acidic residues" evidence="1">
    <location>
        <begin position="13"/>
        <end position="27"/>
    </location>
</feature>